<dbReference type="Proteomes" id="UP000505355">
    <property type="component" value="Chromosome"/>
</dbReference>
<keyword evidence="1" id="KW-0472">Membrane</keyword>
<keyword evidence="3" id="KW-1185">Reference proteome</keyword>
<feature type="transmembrane region" description="Helical" evidence="1">
    <location>
        <begin position="39"/>
        <end position="56"/>
    </location>
</feature>
<dbReference type="AlphaFoldDB" id="A0A7D4U0W5"/>
<dbReference type="EMBL" id="CP054139">
    <property type="protein sequence ID" value="QKJ33217.1"/>
    <property type="molecule type" value="Genomic_DNA"/>
</dbReference>
<keyword evidence="1" id="KW-1133">Transmembrane helix</keyword>
<protein>
    <submittedName>
        <fullName evidence="2">DUF2752 domain-containing protein</fullName>
    </submittedName>
</protein>
<dbReference type="InterPro" id="IPR021215">
    <property type="entry name" value="DUF2752"/>
</dbReference>
<sequence>MKLIRSNIELLFWVAALIALGFSDPTQTHFVLCPLRLMGFTWCPGCGIGHAIAYLFHGNIAASWHAHWLGIPALAVLLYRIVTLSVTRYKEYT</sequence>
<proteinExistence type="predicted"/>
<dbReference type="KEGG" id="mmab:HQ865_20010"/>
<reference evidence="2 3" key="1">
    <citation type="submission" date="2020-05" db="EMBL/GenBank/DDBJ databases">
        <title>Mucilaginibacter mali sp. nov.</title>
        <authorList>
            <person name="Kim H.S."/>
            <person name="Lee K.C."/>
            <person name="Suh M.K."/>
            <person name="Kim J.-S."/>
            <person name="Han K.-I."/>
            <person name="Eom M.K."/>
            <person name="Shin Y.K."/>
            <person name="Lee J.-S."/>
        </authorList>
    </citation>
    <scope>NUCLEOTIDE SEQUENCE [LARGE SCALE GENOMIC DNA]</scope>
    <source>
        <strain evidence="2 3">G2-14</strain>
    </source>
</reference>
<evidence type="ECO:0000256" key="1">
    <source>
        <dbReference type="SAM" id="Phobius"/>
    </source>
</evidence>
<organism evidence="2 3">
    <name type="scientific">Mucilaginibacter mali</name>
    <dbReference type="NCBI Taxonomy" id="2740462"/>
    <lineage>
        <taxon>Bacteria</taxon>
        <taxon>Pseudomonadati</taxon>
        <taxon>Bacteroidota</taxon>
        <taxon>Sphingobacteriia</taxon>
        <taxon>Sphingobacteriales</taxon>
        <taxon>Sphingobacteriaceae</taxon>
        <taxon>Mucilaginibacter</taxon>
    </lineage>
</organism>
<evidence type="ECO:0000313" key="2">
    <source>
        <dbReference type="EMBL" id="QKJ33217.1"/>
    </source>
</evidence>
<gene>
    <name evidence="2" type="ORF">HQ865_20010</name>
</gene>
<dbReference type="Pfam" id="PF10825">
    <property type="entry name" value="DUF2752"/>
    <property type="match status" value="1"/>
</dbReference>
<evidence type="ECO:0000313" key="3">
    <source>
        <dbReference type="Proteomes" id="UP000505355"/>
    </source>
</evidence>
<feature type="transmembrane region" description="Helical" evidence="1">
    <location>
        <begin position="68"/>
        <end position="87"/>
    </location>
</feature>
<keyword evidence="1" id="KW-0812">Transmembrane</keyword>
<accession>A0A7D4U0W5</accession>
<name>A0A7D4U0W5_9SPHI</name>